<comment type="caution">
    <text evidence="2">The sequence shown here is derived from an EMBL/GenBank/DDBJ whole genome shotgun (WGS) entry which is preliminary data.</text>
</comment>
<dbReference type="EMBL" id="JAKJHZ010000007">
    <property type="protein sequence ID" value="MCF6378112.1"/>
    <property type="molecule type" value="Genomic_DNA"/>
</dbReference>
<keyword evidence="3" id="KW-1185">Reference proteome</keyword>
<sequence length="190" mass="21395">MDKPRVHATTVGEWRSWLEDHHATATGVYLVSWKKHTGKPRVEYEDAVTEALAVGWVDSKPAALDKDRTMLWFSPRKPTSAWSAPNKHRIERLVAEGRLTQAGQAVIDAAKANGAWTRLDAVERGVVPPDLAAALAAHSGAAEHWETFPRSVKRGILEWIVQAKRPETRERRVRETAERAARGERANQWR</sequence>
<dbReference type="RefSeq" id="WP_236401869.1">
    <property type="nucleotide sequence ID" value="NZ_JAKJHZ010000007.1"/>
</dbReference>
<protein>
    <submittedName>
        <fullName evidence="2">YdeI/OmpD-associated family protein</fullName>
    </submittedName>
</protein>
<feature type="region of interest" description="Disordered" evidence="1">
    <location>
        <begin position="167"/>
        <end position="190"/>
    </location>
</feature>
<evidence type="ECO:0000256" key="1">
    <source>
        <dbReference type="SAM" id="MobiDB-lite"/>
    </source>
</evidence>
<accession>A0ABS9HA79</accession>
<gene>
    <name evidence="2" type="ORF">L2K70_10910</name>
</gene>
<dbReference type="Pfam" id="PF13376">
    <property type="entry name" value="OmdA"/>
    <property type="match status" value="1"/>
</dbReference>
<reference evidence="2 3" key="1">
    <citation type="submission" date="2022-01" db="EMBL/GenBank/DDBJ databases">
        <title>Nocardioides sp. nov., an actinomycete isolated from mining soil.</title>
        <authorList>
            <person name="Liu L."/>
        </authorList>
    </citation>
    <scope>NUCLEOTIDE SEQUENCE [LARGE SCALE GENOMIC DNA]</scope>
    <source>
        <strain evidence="2 3">KLBMP 9356</strain>
    </source>
</reference>
<name>A0ABS9HA79_9ACTN</name>
<dbReference type="Proteomes" id="UP001201161">
    <property type="component" value="Unassembled WGS sequence"/>
</dbReference>
<evidence type="ECO:0000313" key="2">
    <source>
        <dbReference type="EMBL" id="MCF6378112.1"/>
    </source>
</evidence>
<organism evidence="2 3">
    <name type="scientific">Nocardioides potassii</name>
    <dbReference type="NCBI Taxonomy" id="2911371"/>
    <lineage>
        <taxon>Bacteria</taxon>
        <taxon>Bacillati</taxon>
        <taxon>Actinomycetota</taxon>
        <taxon>Actinomycetes</taxon>
        <taxon>Propionibacteriales</taxon>
        <taxon>Nocardioidaceae</taxon>
        <taxon>Nocardioides</taxon>
    </lineage>
</organism>
<proteinExistence type="predicted"/>
<evidence type="ECO:0000313" key="3">
    <source>
        <dbReference type="Proteomes" id="UP001201161"/>
    </source>
</evidence>